<organism evidence="1 2">
    <name type="scientific">Aquirufa novilacunae</name>
    <dbReference type="NCBI Taxonomy" id="3139305"/>
    <lineage>
        <taxon>Bacteria</taxon>
        <taxon>Pseudomonadati</taxon>
        <taxon>Bacteroidota</taxon>
        <taxon>Cytophagia</taxon>
        <taxon>Cytophagales</taxon>
        <taxon>Flectobacillaceae</taxon>
        <taxon>Aquirufa</taxon>
    </lineage>
</organism>
<dbReference type="InterPro" id="IPR047715">
    <property type="entry name" value="EboA_dom"/>
</dbReference>
<dbReference type="EMBL" id="JBEWZG010000003">
    <property type="protein sequence ID" value="MFL0206709.1"/>
    <property type="molecule type" value="Genomic_DNA"/>
</dbReference>
<gene>
    <name evidence="1" type="ORF">V7S74_08140</name>
</gene>
<name>A0ABW8SZQ8_9BACT</name>
<proteinExistence type="predicted"/>
<dbReference type="Proteomes" id="UP001623559">
    <property type="component" value="Unassembled WGS sequence"/>
</dbReference>
<sequence length="255" mass="29010">MTTAELIYQSIASLANPTELAWIEEKREADAKGLALAFVMVPRKVSKTPIQKDLGLLTGWNWQHGTVDQLVRVYFLLQLADKQEGKSQIETLFDTAEMNELVALYRALPALIKPEIWLHRATDAVRSNMGPVFDAIAFGNPYPKTYFSELAWNQLVLKCIFNDKPIHLIEGLDERANQALADTLADFAQERWSAGRRVPSQVWRLIREFDTKTKKQDLERLAASQDPNDQKAAQLVLNNSPLEAWKVLEKEETAY</sequence>
<reference evidence="1 2" key="1">
    <citation type="submission" date="2024-07" db="EMBL/GenBank/DDBJ databases">
        <authorList>
            <person name="Pitt A."/>
            <person name="Hahn M.W."/>
        </authorList>
    </citation>
    <scope>NUCLEOTIDE SEQUENCE [LARGE SCALE GENOMIC DNA]</scope>
    <source>
        <strain evidence="1 2">2-AUSEE-184A6</strain>
    </source>
</reference>
<dbReference type="NCBIfam" id="NF035938">
    <property type="entry name" value="EboA_domain"/>
    <property type="match status" value="1"/>
</dbReference>
<accession>A0ABW8SZQ8</accession>
<protein>
    <submittedName>
        <fullName evidence="1">EboA domain-containing protein</fullName>
    </submittedName>
</protein>
<evidence type="ECO:0000313" key="2">
    <source>
        <dbReference type="Proteomes" id="UP001623559"/>
    </source>
</evidence>
<dbReference type="RefSeq" id="WP_406778261.1">
    <property type="nucleotide sequence ID" value="NZ_JBEWZG010000003.1"/>
</dbReference>
<evidence type="ECO:0000313" key="1">
    <source>
        <dbReference type="EMBL" id="MFL0206709.1"/>
    </source>
</evidence>
<comment type="caution">
    <text evidence="1">The sequence shown here is derived from an EMBL/GenBank/DDBJ whole genome shotgun (WGS) entry which is preliminary data.</text>
</comment>